<protein>
    <submittedName>
        <fullName evidence="2">Uncharacterized protein</fullName>
    </submittedName>
</protein>
<accession>A0A9D1HHH3</accession>
<organism evidence="2 3">
    <name type="scientific">Candidatus Onthocola gallistercoris</name>
    <dbReference type="NCBI Taxonomy" id="2840876"/>
    <lineage>
        <taxon>Bacteria</taxon>
        <taxon>Bacillati</taxon>
        <taxon>Bacillota</taxon>
        <taxon>Bacilli</taxon>
        <taxon>Candidatus Onthocola</taxon>
    </lineage>
</organism>
<reference evidence="2" key="1">
    <citation type="submission" date="2020-10" db="EMBL/GenBank/DDBJ databases">
        <authorList>
            <person name="Gilroy R."/>
        </authorList>
    </citation>
    <scope>NUCLEOTIDE SEQUENCE</scope>
    <source>
        <strain evidence="2">CHK187-14744</strain>
    </source>
</reference>
<sequence length="198" mass="21765">MEEQKGKRAPKHPKVVGWTCFGIGIAAFALIAVGLLFWRNPFYAKVIDASVQAWDPETADDERVPYIRVDHMELQDTGYYSVDKDGQVCGRYYIGHIGPYSVFVEMSPSVEVGDREGLTDMSVEGRWVSAETIVSRAAGEKGLSVAEYTGKYSICRQHIRTGDTGRAADFLVYAIAAAAGIGFLLLGKIFITQKETEG</sequence>
<keyword evidence="1" id="KW-0472">Membrane</keyword>
<evidence type="ECO:0000256" key="1">
    <source>
        <dbReference type="SAM" id="Phobius"/>
    </source>
</evidence>
<dbReference type="Proteomes" id="UP000824164">
    <property type="component" value="Unassembled WGS sequence"/>
</dbReference>
<evidence type="ECO:0000313" key="2">
    <source>
        <dbReference type="EMBL" id="HIU03598.1"/>
    </source>
</evidence>
<proteinExistence type="predicted"/>
<name>A0A9D1HHH3_9FIRM</name>
<evidence type="ECO:0000313" key="3">
    <source>
        <dbReference type="Proteomes" id="UP000824164"/>
    </source>
</evidence>
<dbReference type="EMBL" id="DVLT01000063">
    <property type="protein sequence ID" value="HIU03598.1"/>
    <property type="molecule type" value="Genomic_DNA"/>
</dbReference>
<gene>
    <name evidence="2" type="ORF">IAB63_10140</name>
</gene>
<keyword evidence="1" id="KW-0812">Transmembrane</keyword>
<feature type="transmembrane region" description="Helical" evidence="1">
    <location>
        <begin position="15"/>
        <end position="38"/>
    </location>
</feature>
<dbReference type="AlphaFoldDB" id="A0A9D1HHH3"/>
<reference evidence="2" key="2">
    <citation type="journal article" date="2021" name="PeerJ">
        <title>Extensive microbial diversity within the chicken gut microbiome revealed by metagenomics and culture.</title>
        <authorList>
            <person name="Gilroy R."/>
            <person name="Ravi A."/>
            <person name="Getino M."/>
            <person name="Pursley I."/>
            <person name="Horton D.L."/>
            <person name="Alikhan N.F."/>
            <person name="Baker D."/>
            <person name="Gharbi K."/>
            <person name="Hall N."/>
            <person name="Watson M."/>
            <person name="Adriaenssens E.M."/>
            <person name="Foster-Nyarko E."/>
            <person name="Jarju S."/>
            <person name="Secka A."/>
            <person name="Antonio M."/>
            <person name="Oren A."/>
            <person name="Chaudhuri R.R."/>
            <person name="La Ragione R."/>
            <person name="Hildebrand F."/>
            <person name="Pallen M.J."/>
        </authorList>
    </citation>
    <scope>NUCLEOTIDE SEQUENCE</scope>
    <source>
        <strain evidence="2">CHK187-14744</strain>
    </source>
</reference>
<keyword evidence="1" id="KW-1133">Transmembrane helix</keyword>
<comment type="caution">
    <text evidence="2">The sequence shown here is derived from an EMBL/GenBank/DDBJ whole genome shotgun (WGS) entry which is preliminary data.</text>
</comment>
<feature type="transmembrane region" description="Helical" evidence="1">
    <location>
        <begin position="170"/>
        <end position="191"/>
    </location>
</feature>